<dbReference type="EMBL" id="AFFY01000003">
    <property type="protein sequence ID" value="EHH01753.1"/>
    <property type="molecule type" value="Genomic_DNA"/>
</dbReference>
<protein>
    <submittedName>
        <fullName evidence="1">Uncharacterized protein</fullName>
    </submittedName>
</protein>
<gene>
    <name evidence="1" type="ORF">HMPREF9441_00206</name>
</gene>
<dbReference type="AlphaFoldDB" id="G5SLI8"/>
<evidence type="ECO:0000313" key="2">
    <source>
        <dbReference type="Proteomes" id="UP000003598"/>
    </source>
</evidence>
<reference evidence="1 2" key="1">
    <citation type="submission" date="2011-03" db="EMBL/GenBank/DDBJ databases">
        <authorList>
            <person name="Weinstock G."/>
            <person name="Sodergren E."/>
            <person name="Clifton S."/>
            <person name="Fulton L."/>
            <person name="Fulton B."/>
            <person name="Courtney L."/>
            <person name="Fronick C."/>
            <person name="Harrison M."/>
            <person name="Strong C."/>
            <person name="Farmer C."/>
            <person name="Delahaunty K."/>
            <person name="Markovic C."/>
            <person name="Hall O."/>
            <person name="Minx P."/>
            <person name="Tomlinson C."/>
            <person name="Mitreva M."/>
            <person name="Hou S."/>
            <person name="Chen J."/>
            <person name="Wollam A."/>
            <person name="Pepin K.H."/>
            <person name="Johnson M."/>
            <person name="Bhonagiri V."/>
            <person name="Zhang X."/>
            <person name="Suruliraj S."/>
            <person name="Warren W."/>
            <person name="Chinwalla A."/>
            <person name="Mardis E.R."/>
            <person name="Wilson R.K."/>
        </authorList>
    </citation>
    <scope>NUCLEOTIDE SEQUENCE [LARGE SCALE GENOMIC DNA]</scope>
    <source>
        <strain evidence="1 2">YIT 11840</strain>
    </source>
</reference>
<dbReference type="STRING" id="762968.HMPREF9441_00206"/>
<dbReference type="Proteomes" id="UP000003598">
    <property type="component" value="Unassembled WGS sequence"/>
</dbReference>
<organism evidence="1 2">
    <name type="scientific">Paraprevotella clara YIT 11840</name>
    <dbReference type="NCBI Taxonomy" id="762968"/>
    <lineage>
        <taxon>Bacteria</taxon>
        <taxon>Pseudomonadati</taxon>
        <taxon>Bacteroidota</taxon>
        <taxon>Bacteroidia</taxon>
        <taxon>Bacteroidales</taxon>
        <taxon>Prevotellaceae</taxon>
        <taxon>Paraprevotella</taxon>
    </lineage>
</organism>
<dbReference type="HOGENOM" id="CLU_2466198_0_0_10"/>
<name>G5SLI8_9BACT</name>
<proteinExistence type="predicted"/>
<evidence type="ECO:0000313" key="1">
    <source>
        <dbReference type="EMBL" id="EHH01753.1"/>
    </source>
</evidence>
<sequence length="88" mass="10158">MPTIFITLLPYINIPVRHKNASGKLSAPTLKYNIIYAKLWYNADTGNKPVIKMFNACRKRNNTPLGHEKPFCRRFDIPLRLPLPHIGK</sequence>
<keyword evidence="2" id="KW-1185">Reference proteome</keyword>
<accession>G5SLI8</accession>
<comment type="caution">
    <text evidence="1">The sequence shown here is derived from an EMBL/GenBank/DDBJ whole genome shotgun (WGS) entry which is preliminary data.</text>
</comment>